<dbReference type="AlphaFoldDB" id="A0A2K3DDB8"/>
<dbReference type="GeneID" id="66054663"/>
<dbReference type="Gramene" id="PNW78517">
    <property type="protein sequence ID" value="PNW78517"/>
    <property type="gene ID" value="CHLRE_09g393953v5"/>
</dbReference>
<dbReference type="EMBL" id="CM008970">
    <property type="protein sequence ID" value="PNW78517.1"/>
    <property type="molecule type" value="Genomic_DNA"/>
</dbReference>
<accession>A0A2K3DDB8</accession>
<dbReference type="RefSeq" id="XP_042920936.1">
    <property type="nucleotide sequence ID" value="XM_043065701.1"/>
</dbReference>
<evidence type="ECO:0000313" key="2">
    <source>
        <dbReference type="Proteomes" id="UP000006906"/>
    </source>
</evidence>
<gene>
    <name evidence="1" type="ORF">CHLRE_09g393953v5</name>
</gene>
<protein>
    <submittedName>
        <fullName evidence="1">Uncharacterized protein</fullName>
    </submittedName>
</protein>
<proteinExistence type="predicted"/>
<dbReference type="Proteomes" id="UP000006906">
    <property type="component" value="Chromosome 9"/>
</dbReference>
<reference evidence="1 2" key="1">
    <citation type="journal article" date="2007" name="Science">
        <title>The Chlamydomonas genome reveals the evolution of key animal and plant functions.</title>
        <authorList>
            <person name="Merchant S.S."/>
            <person name="Prochnik S.E."/>
            <person name="Vallon O."/>
            <person name="Harris E.H."/>
            <person name="Karpowicz S.J."/>
            <person name="Witman G.B."/>
            <person name="Terry A."/>
            <person name="Salamov A."/>
            <person name="Fritz-Laylin L.K."/>
            <person name="Marechal-Drouard L."/>
            <person name="Marshall W.F."/>
            <person name="Qu L.H."/>
            <person name="Nelson D.R."/>
            <person name="Sanderfoot A.A."/>
            <person name="Spalding M.H."/>
            <person name="Kapitonov V.V."/>
            <person name="Ren Q."/>
            <person name="Ferris P."/>
            <person name="Lindquist E."/>
            <person name="Shapiro H."/>
            <person name="Lucas S.M."/>
            <person name="Grimwood J."/>
            <person name="Schmutz J."/>
            <person name="Cardol P."/>
            <person name="Cerutti H."/>
            <person name="Chanfreau G."/>
            <person name="Chen C.L."/>
            <person name="Cognat V."/>
            <person name="Croft M.T."/>
            <person name="Dent R."/>
            <person name="Dutcher S."/>
            <person name="Fernandez E."/>
            <person name="Fukuzawa H."/>
            <person name="Gonzalez-Ballester D."/>
            <person name="Gonzalez-Halphen D."/>
            <person name="Hallmann A."/>
            <person name="Hanikenne M."/>
            <person name="Hippler M."/>
            <person name="Inwood W."/>
            <person name="Jabbari K."/>
            <person name="Kalanon M."/>
            <person name="Kuras R."/>
            <person name="Lefebvre P.A."/>
            <person name="Lemaire S.D."/>
            <person name="Lobanov A.V."/>
            <person name="Lohr M."/>
            <person name="Manuell A."/>
            <person name="Meier I."/>
            <person name="Mets L."/>
            <person name="Mittag M."/>
            <person name="Mittelmeier T."/>
            <person name="Moroney J.V."/>
            <person name="Moseley J."/>
            <person name="Napoli C."/>
            <person name="Nedelcu A.M."/>
            <person name="Niyogi K."/>
            <person name="Novoselov S.V."/>
            <person name="Paulsen I.T."/>
            <person name="Pazour G."/>
            <person name="Purton S."/>
            <person name="Ral J.P."/>
            <person name="Riano-Pachon D.M."/>
            <person name="Riekhof W."/>
            <person name="Rymarquis L."/>
            <person name="Schroda M."/>
            <person name="Stern D."/>
            <person name="Umen J."/>
            <person name="Willows R."/>
            <person name="Wilson N."/>
            <person name="Zimmer S.L."/>
            <person name="Allmer J."/>
            <person name="Balk J."/>
            <person name="Bisova K."/>
            <person name="Chen C.J."/>
            <person name="Elias M."/>
            <person name="Gendler K."/>
            <person name="Hauser C."/>
            <person name="Lamb M.R."/>
            <person name="Ledford H."/>
            <person name="Long J.C."/>
            <person name="Minagawa J."/>
            <person name="Page M.D."/>
            <person name="Pan J."/>
            <person name="Pootakham W."/>
            <person name="Roje S."/>
            <person name="Rose A."/>
            <person name="Stahlberg E."/>
            <person name="Terauchi A.M."/>
            <person name="Yang P."/>
            <person name="Ball S."/>
            <person name="Bowler C."/>
            <person name="Dieckmann C.L."/>
            <person name="Gladyshev V.N."/>
            <person name="Green P."/>
            <person name="Jorgensen R."/>
            <person name="Mayfield S."/>
            <person name="Mueller-Roeber B."/>
            <person name="Rajamani S."/>
            <person name="Sayre R.T."/>
            <person name="Brokstein P."/>
            <person name="Dubchak I."/>
            <person name="Goodstein D."/>
            <person name="Hornick L."/>
            <person name="Huang Y.W."/>
            <person name="Jhaveri J."/>
            <person name="Luo Y."/>
            <person name="Martinez D."/>
            <person name="Ngau W.C."/>
            <person name="Otillar B."/>
            <person name="Poliakov A."/>
            <person name="Porter A."/>
            <person name="Szajkowski L."/>
            <person name="Werner G."/>
            <person name="Zhou K."/>
            <person name="Grigoriev I.V."/>
            <person name="Rokhsar D.S."/>
            <person name="Grossman A.R."/>
        </authorList>
    </citation>
    <scope>NUCLEOTIDE SEQUENCE [LARGE SCALE GENOMIC DNA]</scope>
    <source>
        <strain evidence="2">CC-503</strain>
    </source>
</reference>
<keyword evidence="2" id="KW-1185">Reference proteome</keyword>
<name>A0A2K3DDB8_CHLRE</name>
<organism evidence="1 2">
    <name type="scientific">Chlamydomonas reinhardtii</name>
    <name type="common">Chlamydomonas smithii</name>
    <dbReference type="NCBI Taxonomy" id="3055"/>
    <lineage>
        <taxon>Eukaryota</taxon>
        <taxon>Viridiplantae</taxon>
        <taxon>Chlorophyta</taxon>
        <taxon>core chlorophytes</taxon>
        <taxon>Chlorophyceae</taxon>
        <taxon>CS clade</taxon>
        <taxon>Chlamydomonadales</taxon>
        <taxon>Chlamydomonadaceae</taxon>
        <taxon>Chlamydomonas</taxon>
    </lineage>
</organism>
<evidence type="ECO:0000313" key="1">
    <source>
        <dbReference type="EMBL" id="PNW78517.1"/>
    </source>
</evidence>
<sequence length="74" mass="7936">MPLQLEHGRPHDVWLALLPLRRELLSGVTPGPRLALSGLPGKAPHPTCGGKGTEAFALLTPGRLSYRCGEWGMP</sequence>